<evidence type="ECO:0000313" key="1">
    <source>
        <dbReference type="EMBL" id="SAL40532.1"/>
    </source>
</evidence>
<gene>
    <name evidence="1" type="ORF">AWB64_04315</name>
</gene>
<dbReference type="Proteomes" id="UP000054893">
    <property type="component" value="Unassembled WGS sequence"/>
</dbReference>
<protein>
    <submittedName>
        <fullName evidence="1">Uncharacterized protein</fullName>
    </submittedName>
</protein>
<dbReference type="AlphaFoldDB" id="A0A158H801"/>
<dbReference type="RefSeq" id="WP_075643317.1">
    <property type="nucleotide sequence ID" value="NZ_FCOC02000014.1"/>
</dbReference>
<name>A0A158H801_CABSO</name>
<accession>A0A158H801</accession>
<organism evidence="1 2">
    <name type="scientific">Caballeronia sordidicola</name>
    <name type="common">Burkholderia sordidicola</name>
    <dbReference type="NCBI Taxonomy" id="196367"/>
    <lineage>
        <taxon>Bacteria</taxon>
        <taxon>Pseudomonadati</taxon>
        <taxon>Pseudomonadota</taxon>
        <taxon>Betaproteobacteria</taxon>
        <taxon>Burkholderiales</taxon>
        <taxon>Burkholderiaceae</taxon>
        <taxon>Caballeronia</taxon>
    </lineage>
</organism>
<sequence>MNAIAAQTLADNTATRLCRNCRHREHDRAALEAMIPGLGSFGSAFGASLGESRLCRLRDQLVSPRDSCAQFSEQ</sequence>
<proteinExistence type="predicted"/>
<dbReference type="OrthoDB" id="1495534at2"/>
<evidence type="ECO:0000313" key="2">
    <source>
        <dbReference type="Proteomes" id="UP000054893"/>
    </source>
</evidence>
<reference evidence="1 2" key="1">
    <citation type="submission" date="2016-01" db="EMBL/GenBank/DDBJ databases">
        <authorList>
            <person name="Oliw E.H."/>
        </authorList>
    </citation>
    <scope>NUCLEOTIDE SEQUENCE [LARGE SCALE GENOMIC DNA]</scope>
    <source>
        <strain evidence="1">LMG 22029</strain>
    </source>
</reference>
<dbReference type="EMBL" id="FCOC02000014">
    <property type="protein sequence ID" value="SAL40532.1"/>
    <property type="molecule type" value="Genomic_DNA"/>
</dbReference>